<keyword evidence="1" id="KW-1133">Transmembrane helix</keyword>
<reference evidence="2 3" key="1">
    <citation type="journal article" date="2017" name="Int. J. Syst. Evol. Microbiol.">
        <title>Desulfovibrio senegalensis sp. nov., a mesophilic sulfate reducer isolated from marine sediment.</title>
        <authorList>
            <person name="Thioye A."/>
            <person name="Gam Z.B.A."/>
            <person name="Mbengue M."/>
            <person name="Cayol J.L."/>
            <person name="Joseph-Bartoli M."/>
            <person name="Toure-Kane C."/>
            <person name="Labat M."/>
        </authorList>
    </citation>
    <scope>NUCLEOTIDE SEQUENCE [LARGE SCALE GENOMIC DNA]</scope>
    <source>
        <strain evidence="2 3">DSM 101509</strain>
    </source>
</reference>
<sequence>MKFQMNDLMQALRAIHRSRPEPEHDPWLAGSIMAAVRELGLPLDTRFMRLALPISAVACVGAALLFAVSSTTPSGSEGQLMSYAMGDPSGVIVLANFGM</sequence>
<feature type="transmembrane region" description="Helical" evidence="1">
    <location>
        <begin position="47"/>
        <end position="68"/>
    </location>
</feature>
<keyword evidence="1" id="KW-0472">Membrane</keyword>
<comment type="caution">
    <text evidence="2">The sequence shown here is derived from an EMBL/GenBank/DDBJ whole genome shotgun (WGS) entry which is preliminary data.</text>
</comment>
<protein>
    <submittedName>
        <fullName evidence="2">Uncharacterized protein</fullName>
    </submittedName>
</protein>
<evidence type="ECO:0000313" key="3">
    <source>
        <dbReference type="Proteomes" id="UP000438699"/>
    </source>
</evidence>
<evidence type="ECO:0000256" key="1">
    <source>
        <dbReference type="SAM" id="Phobius"/>
    </source>
</evidence>
<keyword evidence="1" id="KW-0812">Transmembrane</keyword>
<gene>
    <name evidence="2" type="ORF">F8A88_01400</name>
</gene>
<proteinExistence type="predicted"/>
<evidence type="ECO:0000313" key="2">
    <source>
        <dbReference type="EMBL" id="KAB1442956.1"/>
    </source>
</evidence>
<dbReference type="AlphaFoldDB" id="A0A6N6N4E4"/>
<organism evidence="2 3">
    <name type="scientific">Pseudodesulfovibrio senegalensis</name>
    <dbReference type="NCBI Taxonomy" id="1721087"/>
    <lineage>
        <taxon>Bacteria</taxon>
        <taxon>Pseudomonadati</taxon>
        <taxon>Thermodesulfobacteriota</taxon>
        <taxon>Desulfovibrionia</taxon>
        <taxon>Desulfovibrionales</taxon>
        <taxon>Desulfovibrionaceae</taxon>
    </lineage>
</organism>
<dbReference type="RefSeq" id="WP_151149146.1">
    <property type="nucleotide sequence ID" value="NZ_WAIE01000001.1"/>
</dbReference>
<dbReference type="EMBL" id="WAIE01000001">
    <property type="protein sequence ID" value="KAB1442956.1"/>
    <property type="molecule type" value="Genomic_DNA"/>
</dbReference>
<dbReference type="Proteomes" id="UP000438699">
    <property type="component" value="Unassembled WGS sequence"/>
</dbReference>
<name>A0A6N6N4E4_9BACT</name>
<keyword evidence="3" id="KW-1185">Reference proteome</keyword>
<accession>A0A6N6N4E4</accession>